<name>A0ABW4RW92_9ACTN</name>
<reference evidence="4" key="1">
    <citation type="journal article" date="2019" name="Int. J. Syst. Evol. Microbiol.">
        <title>The Global Catalogue of Microorganisms (GCM) 10K type strain sequencing project: providing services to taxonomists for standard genome sequencing and annotation.</title>
        <authorList>
            <consortium name="The Broad Institute Genomics Platform"/>
            <consortium name="The Broad Institute Genome Sequencing Center for Infectious Disease"/>
            <person name="Wu L."/>
            <person name="Ma J."/>
        </authorList>
    </citation>
    <scope>NUCLEOTIDE SEQUENCE [LARGE SCALE GENOMIC DNA]</scope>
    <source>
        <strain evidence="4">CAIM 431</strain>
    </source>
</reference>
<dbReference type="Proteomes" id="UP001597326">
    <property type="component" value="Unassembled WGS sequence"/>
</dbReference>
<dbReference type="PANTHER" id="PTHR43054:SF1">
    <property type="entry name" value="SCYLLO-INOSITOL 2-DEHYDROGENASE (NADP(+)) IOLU"/>
    <property type="match status" value="1"/>
</dbReference>
<dbReference type="Pfam" id="PF22725">
    <property type="entry name" value="GFO_IDH_MocA_C3"/>
    <property type="match status" value="1"/>
</dbReference>
<dbReference type="Gene3D" id="3.30.360.10">
    <property type="entry name" value="Dihydrodipicolinate Reductase, domain 2"/>
    <property type="match status" value="1"/>
</dbReference>
<dbReference type="RefSeq" id="WP_343873034.1">
    <property type="nucleotide sequence ID" value="NZ_BAAAIX010000013.1"/>
</dbReference>
<accession>A0ABW4RW92</accession>
<gene>
    <name evidence="3" type="ORF">ACFSCS_07795</name>
</gene>
<dbReference type="Pfam" id="PF01408">
    <property type="entry name" value="GFO_IDH_MocA"/>
    <property type="match status" value="1"/>
</dbReference>
<feature type="domain" description="GFO/IDH/MocA-like oxidoreductase" evidence="2">
    <location>
        <begin position="139"/>
        <end position="235"/>
    </location>
</feature>
<dbReference type="SUPFAM" id="SSF51735">
    <property type="entry name" value="NAD(P)-binding Rossmann-fold domains"/>
    <property type="match status" value="1"/>
</dbReference>
<dbReference type="InterPro" id="IPR000683">
    <property type="entry name" value="Gfo/Idh/MocA-like_OxRdtase_N"/>
</dbReference>
<organism evidence="3 4">
    <name type="scientific">Luteococcus peritonei</name>
    <dbReference type="NCBI Taxonomy" id="88874"/>
    <lineage>
        <taxon>Bacteria</taxon>
        <taxon>Bacillati</taxon>
        <taxon>Actinomycetota</taxon>
        <taxon>Actinomycetes</taxon>
        <taxon>Propionibacteriales</taxon>
        <taxon>Propionibacteriaceae</taxon>
        <taxon>Luteococcus</taxon>
    </lineage>
</organism>
<dbReference type="PANTHER" id="PTHR43054">
    <property type="match status" value="1"/>
</dbReference>
<comment type="caution">
    <text evidence="3">The sequence shown here is derived from an EMBL/GenBank/DDBJ whole genome shotgun (WGS) entry which is preliminary data.</text>
</comment>
<evidence type="ECO:0000259" key="1">
    <source>
        <dbReference type="Pfam" id="PF01408"/>
    </source>
</evidence>
<evidence type="ECO:0000259" key="2">
    <source>
        <dbReference type="Pfam" id="PF22725"/>
    </source>
</evidence>
<dbReference type="Gene3D" id="3.40.50.720">
    <property type="entry name" value="NAD(P)-binding Rossmann-like Domain"/>
    <property type="match status" value="1"/>
</dbReference>
<dbReference type="InterPro" id="IPR036291">
    <property type="entry name" value="NAD(P)-bd_dom_sf"/>
</dbReference>
<evidence type="ECO:0000313" key="4">
    <source>
        <dbReference type="Proteomes" id="UP001597326"/>
    </source>
</evidence>
<keyword evidence="4" id="KW-1185">Reference proteome</keyword>
<protein>
    <submittedName>
        <fullName evidence="3">Gfo/Idh/MocA family protein</fullName>
    </submittedName>
</protein>
<sequence>MVRFATIGTSSIVDRFVDAVAVTDEAVYTVAHSRDLERAQLWAAGHGAQRAVDHLEQLAGATDVDAVYIASPNALHHDQAELLLRAGKHVLVEKSACSTLAEWQHLLDIAHANQVVLLESVRTVHDPSWRMITSYLPSLGPVRQVELHMAQRSRRYDNFLAGRVENIFRPEMSAGALMDLGVYCLHPLVTLFGLPGRIQASSVLLRNGIDGATSLLLDYPGFTASVSCSKTTVDPRPSMLSGEDATLLVDAIADPQRLRMADAHTGEVEDLQVDKPLPQQAYVLQAFARMVQDPTLAAVHQQATTDALTVMDEARRQVGLDFPADSRTLA</sequence>
<feature type="domain" description="Gfo/Idh/MocA-like oxidoreductase N-terminal" evidence="1">
    <location>
        <begin position="2"/>
        <end position="117"/>
    </location>
</feature>
<dbReference type="EMBL" id="JBHUFZ010000016">
    <property type="protein sequence ID" value="MFD1890084.1"/>
    <property type="molecule type" value="Genomic_DNA"/>
</dbReference>
<dbReference type="InterPro" id="IPR055170">
    <property type="entry name" value="GFO_IDH_MocA-like_dom"/>
</dbReference>
<proteinExistence type="predicted"/>
<dbReference type="SUPFAM" id="SSF55347">
    <property type="entry name" value="Glyceraldehyde-3-phosphate dehydrogenase-like, C-terminal domain"/>
    <property type="match status" value="1"/>
</dbReference>
<evidence type="ECO:0000313" key="3">
    <source>
        <dbReference type="EMBL" id="MFD1890084.1"/>
    </source>
</evidence>